<dbReference type="PROSITE" id="PS50076">
    <property type="entry name" value="DNAJ_2"/>
    <property type="match status" value="1"/>
</dbReference>
<dbReference type="GO" id="GO:0051082">
    <property type="term" value="F:unfolded protein binding"/>
    <property type="evidence" value="ECO:0007669"/>
    <property type="project" value="InterPro"/>
</dbReference>
<dbReference type="STRING" id="1549855.AY555_05900"/>
<dbReference type="SMART" id="SM00271">
    <property type="entry name" value="DnaJ"/>
    <property type="match status" value="1"/>
</dbReference>
<dbReference type="GeneID" id="53316687"/>
<accession>A0A143DDG1</accession>
<reference evidence="2 3" key="1">
    <citation type="submission" date="2016-02" db="EMBL/GenBank/DDBJ databases">
        <title>Complete Genome of H5569, the type strain of the newly described species Haematospirillium jordaniae.</title>
        <authorList>
            <person name="Nicholson A.C."/>
            <person name="Humrighouse B.W."/>
            <person name="Loparov V."/>
            <person name="McQuiston J.R."/>
        </authorList>
    </citation>
    <scope>NUCLEOTIDE SEQUENCE [LARGE SCALE GENOMIC DNA]</scope>
    <source>
        <strain evidence="2 3">H5569</strain>
    </source>
</reference>
<dbReference type="RefSeq" id="WP_066134666.1">
    <property type="nucleotide sequence ID" value="NZ_CP014525.1"/>
</dbReference>
<dbReference type="InterPro" id="IPR036869">
    <property type="entry name" value="J_dom_sf"/>
</dbReference>
<dbReference type="InterPro" id="IPR002939">
    <property type="entry name" value="DnaJ_C"/>
</dbReference>
<dbReference type="EMBL" id="CP014525">
    <property type="protein sequence ID" value="AMW34791.1"/>
    <property type="molecule type" value="Genomic_DNA"/>
</dbReference>
<proteinExistence type="predicted"/>
<dbReference type="SUPFAM" id="SSF49493">
    <property type="entry name" value="HSP40/DnaJ peptide-binding domain"/>
    <property type="match status" value="2"/>
</dbReference>
<dbReference type="InterPro" id="IPR001623">
    <property type="entry name" value="DnaJ_domain"/>
</dbReference>
<dbReference type="SUPFAM" id="SSF46565">
    <property type="entry name" value="Chaperone J-domain"/>
    <property type="match status" value="1"/>
</dbReference>
<dbReference type="Gene3D" id="2.60.260.20">
    <property type="entry name" value="Urease metallochaperone UreE, N-terminal domain"/>
    <property type="match status" value="2"/>
</dbReference>
<dbReference type="Gene3D" id="1.10.287.110">
    <property type="entry name" value="DnaJ domain"/>
    <property type="match status" value="1"/>
</dbReference>
<gene>
    <name evidence="2" type="ORF">AY555_05900</name>
</gene>
<dbReference type="PRINTS" id="PR00625">
    <property type="entry name" value="JDOMAIN"/>
</dbReference>
<dbReference type="PANTHER" id="PTHR43096:SF10">
    <property type="entry name" value="CHAPERONE PROTEIN DNAJ A6, CHLOROPLASTIC"/>
    <property type="match status" value="1"/>
</dbReference>
<dbReference type="CDD" id="cd06257">
    <property type="entry name" value="DnaJ"/>
    <property type="match status" value="1"/>
</dbReference>
<name>A0A143DDG1_9PROT</name>
<keyword evidence="3" id="KW-1185">Reference proteome</keyword>
<evidence type="ECO:0000259" key="1">
    <source>
        <dbReference type="PROSITE" id="PS50076"/>
    </source>
</evidence>
<dbReference type="InterPro" id="IPR018253">
    <property type="entry name" value="DnaJ_domain_CS"/>
</dbReference>
<protein>
    <recommendedName>
        <fullName evidence="1">J domain-containing protein</fullName>
    </recommendedName>
</protein>
<dbReference type="PROSITE" id="PS00636">
    <property type="entry name" value="DNAJ_1"/>
    <property type="match status" value="1"/>
</dbReference>
<dbReference type="InterPro" id="IPR008971">
    <property type="entry name" value="HSP40/DnaJ_pept-bd"/>
</dbReference>
<dbReference type="KEGG" id="hjo:AY555_05900"/>
<dbReference type="AlphaFoldDB" id="A0A143DDG1"/>
<dbReference type="Proteomes" id="UP000076066">
    <property type="component" value="Chromosome"/>
</dbReference>
<evidence type="ECO:0000313" key="3">
    <source>
        <dbReference type="Proteomes" id="UP000076066"/>
    </source>
</evidence>
<dbReference type="OrthoDB" id="9779889at2"/>
<dbReference type="PANTHER" id="PTHR43096">
    <property type="entry name" value="DNAJ HOMOLOG 1, MITOCHONDRIAL-RELATED"/>
    <property type="match status" value="1"/>
</dbReference>
<organism evidence="2 3">
    <name type="scientific">Haematospirillum jordaniae</name>
    <dbReference type="NCBI Taxonomy" id="1549855"/>
    <lineage>
        <taxon>Bacteria</taxon>
        <taxon>Pseudomonadati</taxon>
        <taxon>Pseudomonadota</taxon>
        <taxon>Alphaproteobacteria</taxon>
        <taxon>Rhodospirillales</taxon>
        <taxon>Novispirillaceae</taxon>
        <taxon>Haematospirillum</taxon>
    </lineage>
</organism>
<dbReference type="GO" id="GO:0042026">
    <property type="term" value="P:protein refolding"/>
    <property type="evidence" value="ECO:0007669"/>
    <property type="project" value="TreeGrafter"/>
</dbReference>
<sequence>MQDPYVVLGVPRTATSAEIKKAYRALARTVHPDCNPCDDGAGERFRDVTAAYDLLSDPRRRARFDRGEINADGSERVSSFRHARGTAGRSPWGYGHEDVGASDDDLFADLLRRTGYQHRGASRPGSDVRYTLSVTFEEAALGGVRRITLASGRALDVKVPAGCETGAVLRLKDMGLPGTGDGQPGDALVEVTVQDHPLFRRDGLNVLADIPVSLSQAVLGARVTVPTVDGLVQLMIPPGSNTGTQLRLKGKGIVRSGSGSGRGDQICRLMIVLEDPSDPVLKDFLQNAGAAQGL</sequence>
<dbReference type="Pfam" id="PF00226">
    <property type="entry name" value="DnaJ"/>
    <property type="match status" value="1"/>
</dbReference>
<feature type="domain" description="J" evidence="1">
    <location>
        <begin position="3"/>
        <end position="68"/>
    </location>
</feature>
<dbReference type="GO" id="GO:0005737">
    <property type="term" value="C:cytoplasm"/>
    <property type="evidence" value="ECO:0007669"/>
    <property type="project" value="TreeGrafter"/>
</dbReference>
<dbReference type="Pfam" id="PF01556">
    <property type="entry name" value="DnaJ_C"/>
    <property type="match status" value="1"/>
</dbReference>
<dbReference type="CDD" id="cd10747">
    <property type="entry name" value="DnaJ_C"/>
    <property type="match status" value="1"/>
</dbReference>
<evidence type="ECO:0000313" key="2">
    <source>
        <dbReference type="EMBL" id="AMW34791.1"/>
    </source>
</evidence>